<proteinExistence type="predicted"/>
<dbReference type="Proteomes" id="UP000830395">
    <property type="component" value="Chromosome 21"/>
</dbReference>
<accession>A0ACC5ZBU6</accession>
<organism evidence="1 2">
    <name type="scientific">Pangasius djambal</name>
    <dbReference type="NCBI Taxonomy" id="1691987"/>
    <lineage>
        <taxon>Eukaryota</taxon>
        <taxon>Metazoa</taxon>
        <taxon>Chordata</taxon>
        <taxon>Craniata</taxon>
        <taxon>Vertebrata</taxon>
        <taxon>Euteleostomi</taxon>
        <taxon>Actinopterygii</taxon>
        <taxon>Neopterygii</taxon>
        <taxon>Teleostei</taxon>
        <taxon>Ostariophysi</taxon>
        <taxon>Siluriformes</taxon>
        <taxon>Pangasiidae</taxon>
        <taxon>Pangasius</taxon>
    </lineage>
</organism>
<sequence>MAARPIGHCLFPCLIPGSKLPTDRFIEYGRHSGNYYGTSLDSVRKVLEESKVCLLDVEPHAIKLLYTTEFKPYVTFVKPPAIEQLRLSRRKVKILASCDEPMPTRTFMEADFEDMINTAQDMEDKYGYLFEKIIMNDDLAMAFTEIRAELKKLEKESNWIPKIWA</sequence>
<gene>
    <name evidence="1" type="ORF">PDJAM_G00127990</name>
</gene>
<comment type="caution">
    <text evidence="1">The sequence shown here is derived from an EMBL/GenBank/DDBJ whole genome shotgun (WGS) entry which is preliminary data.</text>
</comment>
<keyword evidence="2" id="KW-1185">Reference proteome</keyword>
<evidence type="ECO:0000313" key="2">
    <source>
        <dbReference type="Proteomes" id="UP000830395"/>
    </source>
</evidence>
<evidence type="ECO:0000313" key="1">
    <source>
        <dbReference type="EMBL" id="MCJ8745233.1"/>
    </source>
</evidence>
<dbReference type="EMBL" id="CM040995">
    <property type="protein sequence ID" value="MCJ8745233.1"/>
    <property type="molecule type" value="Genomic_DNA"/>
</dbReference>
<reference evidence="1" key="1">
    <citation type="submission" date="2020-02" db="EMBL/GenBank/DDBJ databases">
        <title>Genome sequencing of the panga catfish, Pangasius djambal.</title>
        <authorList>
            <person name="Wen M."/>
            <person name="Zahm M."/>
            <person name="Roques C."/>
            <person name="Cabau C."/>
            <person name="Klopp C."/>
            <person name="Donnadieu C."/>
            <person name="Jouanno E."/>
            <person name="Avarre J.-C."/>
            <person name="Campet M."/>
            <person name="Ha T."/>
            <person name="Dugue R."/>
            <person name="Lampietro C."/>
            <person name="Louis A."/>
            <person name="Herpin A."/>
            <person name="Echchiki A."/>
            <person name="Berthelot C."/>
            <person name="Parey E."/>
            <person name="Roest-Crollius H."/>
            <person name="Braasch I."/>
            <person name="Postlethwait J.H."/>
            <person name="Bobe J."/>
            <person name="Montfort J."/>
            <person name="Bouchez O."/>
            <person name="Begum T."/>
            <person name="Schartl M."/>
            <person name="Gustiano R."/>
            <person name="Guiguen Y."/>
        </authorList>
    </citation>
    <scope>NUCLEOTIDE SEQUENCE</scope>
    <source>
        <strain evidence="1">Pdj_M5554</strain>
    </source>
</reference>
<protein>
    <submittedName>
        <fullName evidence="1">Uncharacterized protein</fullName>
    </submittedName>
</protein>
<name>A0ACC5ZBU6_9TELE</name>